<evidence type="ECO:0000313" key="3">
    <source>
        <dbReference type="Proteomes" id="UP000276133"/>
    </source>
</evidence>
<evidence type="ECO:0000256" key="1">
    <source>
        <dbReference type="SAM" id="MobiDB-lite"/>
    </source>
</evidence>
<reference evidence="2 3" key="1">
    <citation type="journal article" date="2018" name="Sci. Rep.">
        <title>Genomic signatures of local adaptation to the degree of environmental predictability in rotifers.</title>
        <authorList>
            <person name="Franch-Gras L."/>
            <person name="Hahn C."/>
            <person name="Garcia-Roger E.M."/>
            <person name="Carmona M.J."/>
            <person name="Serra M."/>
            <person name="Gomez A."/>
        </authorList>
    </citation>
    <scope>NUCLEOTIDE SEQUENCE [LARGE SCALE GENOMIC DNA]</scope>
    <source>
        <strain evidence="2">HYR1</strain>
    </source>
</reference>
<protein>
    <submittedName>
        <fullName evidence="2">Uncharacterized protein</fullName>
    </submittedName>
</protein>
<feature type="compositionally biased region" description="Basic and acidic residues" evidence="1">
    <location>
        <begin position="55"/>
        <end position="93"/>
    </location>
</feature>
<proteinExistence type="predicted"/>
<keyword evidence="3" id="KW-1185">Reference proteome</keyword>
<dbReference type="OrthoDB" id="10193298at2759"/>
<feature type="region of interest" description="Disordered" evidence="1">
    <location>
        <begin position="55"/>
        <end position="102"/>
    </location>
</feature>
<evidence type="ECO:0000313" key="2">
    <source>
        <dbReference type="EMBL" id="RNA11392.1"/>
    </source>
</evidence>
<name>A0A3M7QJF8_BRAPC</name>
<dbReference type="Proteomes" id="UP000276133">
    <property type="component" value="Unassembled WGS sequence"/>
</dbReference>
<sequence>MTNDMIKLYNRKLFAKLNDVCSEDGQWHRSGNKLRLFDNQRVYYHAKRFVGRQRGKIDDGVERRAGEREERERGGPERLKKGQRRVGADRAENGRVVGGQSQNCCNCGEQR</sequence>
<dbReference type="AlphaFoldDB" id="A0A3M7QJF8"/>
<organism evidence="2 3">
    <name type="scientific">Brachionus plicatilis</name>
    <name type="common">Marine rotifer</name>
    <name type="synonym">Brachionus muelleri</name>
    <dbReference type="NCBI Taxonomy" id="10195"/>
    <lineage>
        <taxon>Eukaryota</taxon>
        <taxon>Metazoa</taxon>
        <taxon>Spiralia</taxon>
        <taxon>Gnathifera</taxon>
        <taxon>Rotifera</taxon>
        <taxon>Eurotatoria</taxon>
        <taxon>Monogononta</taxon>
        <taxon>Pseudotrocha</taxon>
        <taxon>Ploima</taxon>
        <taxon>Brachionidae</taxon>
        <taxon>Brachionus</taxon>
    </lineage>
</organism>
<accession>A0A3M7QJF8</accession>
<dbReference type="EMBL" id="REGN01005970">
    <property type="protein sequence ID" value="RNA11392.1"/>
    <property type="molecule type" value="Genomic_DNA"/>
</dbReference>
<comment type="caution">
    <text evidence="2">The sequence shown here is derived from an EMBL/GenBank/DDBJ whole genome shotgun (WGS) entry which is preliminary data.</text>
</comment>
<gene>
    <name evidence="2" type="ORF">BpHYR1_038999</name>
</gene>